<reference evidence="1" key="1">
    <citation type="submission" date="2023-02" db="EMBL/GenBank/DDBJ databases">
        <title>Genome of toxic invasive species Heracleum sosnowskyi carries increased number of genes despite the absence of recent whole-genome duplications.</title>
        <authorList>
            <person name="Schelkunov M."/>
            <person name="Shtratnikova V."/>
            <person name="Makarenko M."/>
            <person name="Klepikova A."/>
            <person name="Omelchenko D."/>
            <person name="Novikova G."/>
            <person name="Obukhova E."/>
            <person name="Bogdanov V."/>
            <person name="Penin A."/>
            <person name="Logacheva M."/>
        </authorList>
    </citation>
    <scope>NUCLEOTIDE SEQUENCE</scope>
    <source>
        <strain evidence="1">Hsosn_3</strain>
        <tissue evidence="1">Leaf</tissue>
    </source>
</reference>
<dbReference type="InterPro" id="IPR025322">
    <property type="entry name" value="PADRE_dom"/>
</dbReference>
<sequence length="196" mass="21995">MGNKITSNHRSLPATGKVILSDGNVHVYDAPLTVAELMLEYQHQVVVEFKSASTGKKPSPLPADEKLDRRKLYIMLPVKKGKPASLTSLESQQLLLRANNVLRSPSFFSSTTGVLPFFVKICPASRKWVADKNGHAAKRREELEGKNSLEKEDYFEKMLEMGSEFMTRQVSGKGWKPSLDTIVEKGVKPKVRHWLS</sequence>
<dbReference type="Pfam" id="PF14009">
    <property type="entry name" value="PADRE"/>
    <property type="match status" value="1"/>
</dbReference>
<gene>
    <name evidence="1" type="ORF">POM88_022777</name>
</gene>
<keyword evidence="2" id="KW-1185">Reference proteome</keyword>
<evidence type="ECO:0000313" key="2">
    <source>
        <dbReference type="Proteomes" id="UP001237642"/>
    </source>
</evidence>
<name>A0AAD8IFM1_9APIA</name>
<dbReference type="AlphaFoldDB" id="A0AAD8IFM1"/>
<protein>
    <submittedName>
        <fullName evidence="1">Multidrug resistance protein ABC transporter family protein</fullName>
    </submittedName>
</protein>
<dbReference type="EMBL" id="JAUIZM010000005">
    <property type="protein sequence ID" value="KAK1385042.1"/>
    <property type="molecule type" value="Genomic_DNA"/>
</dbReference>
<reference evidence="1" key="2">
    <citation type="submission" date="2023-05" db="EMBL/GenBank/DDBJ databases">
        <authorList>
            <person name="Schelkunov M.I."/>
        </authorList>
    </citation>
    <scope>NUCLEOTIDE SEQUENCE</scope>
    <source>
        <strain evidence="1">Hsosn_3</strain>
        <tissue evidence="1">Leaf</tissue>
    </source>
</reference>
<proteinExistence type="predicted"/>
<comment type="caution">
    <text evidence="1">The sequence shown here is derived from an EMBL/GenBank/DDBJ whole genome shotgun (WGS) entry which is preliminary data.</text>
</comment>
<organism evidence="1 2">
    <name type="scientific">Heracleum sosnowskyi</name>
    <dbReference type="NCBI Taxonomy" id="360622"/>
    <lineage>
        <taxon>Eukaryota</taxon>
        <taxon>Viridiplantae</taxon>
        <taxon>Streptophyta</taxon>
        <taxon>Embryophyta</taxon>
        <taxon>Tracheophyta</taxon>
        <taxon>Spermatophyta</taxon>
        <taxon>Magnoliopsida</taxon>
        <taxon>eudicotyledons</taxon>
        <taxon>Gunneridae</taxon>
        <taxon>Pentapetalae</taxon>
        <taxon>asterids</taxon>
        <taxon>campanulids</taxon>
        <taxon>Apiales</taxon>
        <taxon>Apiaceae</taxon>
        <taxon>Apioideae</taxon>
        <taxon>apioid superclade</taxon>
        <taxon>Tordylieae</taxon>
        <taxon>Tordyliinae</taxon>
        <taxon>Heracleum</taxon>
    </lineage>
</organism>
<dbReference type="PANTHER" id="PTHR33052">
    <property type="entry name" value="DUF4228 DOMAIN PROTEIN-RELATED"/>
    <property type="match status" value="1"/>
</dbReference>
<evidence type="ECO:0000313" key="1">
    <source>
        <dbReference type="EMBL" id="KAK1385042.1"/>
    </source>
</evidence>
<accession>A0AAD8IFM1</accession>
<dbReference type="Proteomes" id="UP001237642">
    <property type="component" value="Unassembled WGS sequence"/>
</dbReference>